<dbReference type="FunFam" id="3.40.50.300:FF:002252">
    <property type="entry name" value="Type IV secretion system protein"/>
    <property type="match status" value="1"/>
</dbReference>
<dbReference type="InterPro" id="IPR001482">
    <property type="entry name" value="T2SS/T4SS_dom"/>
</dbReference>
<dbReference type="EMBL" id="DSJT01000044">
    <property type="protein sequence ID" value="HEF88028.1"/>
    <property type="molecule type" value="Genomic_DNA"/>
</dbReference>
<sequence>MSRFPVLKIKSRRKEKEVKEPEFGEKPAYLLTYMESFAKQHGEEPMFVERPTGDMKMWSRINVIYPVGGGVFIHVTNLVKTATGYNQYVSIEPPRPPSNVLKAIEEALALKIKPEHALESAEERKRILLELLEDVLDVKDKPVNYASVKPGFPRVPVYKKDADYVKYHLIRDKIGVGIIEPFLRDPYLEDISAKGIGNIYVVHKIFGSLETNIGFQSEDELDEFIIKLGEKIGKPISRARPVVDATLPDGSRINIVYGTDVSLFGSNFTIRKVAKTPISVTQLIKWNTFNEYAAAYMWMMLAEGMSAFICGETASGKTTALNALAVFIRPNYKIVSIEDTAEVVLPHKNWVRELTRDTGKQESSVTMFDLLRAALRQRPNYIIVGEIRGAEGNIAFQAMQTGHPVLSTFHAANLERLLQRLTNPPISVPKTNLDTLNIAWFQSSVYDKRGMLVRRMITINEIIGYDPRSDSIAAIPVFNWDPTTDVHRFAGRGSSYLLEEKIAVMRGISRRDIKLVYEELELRARYLRLLVEKNVLDYNDVYKAVVKTYELGLEEAYKRLFKGELF</sequence>
<evidence type="ECO:0000256" key="1">
    <source>
        <dbReference type="ARBA" id="ARBA00006611"/>
    </source>
</evidence>
<keyword evidence="3" id="KW-0282">Flagellum</keyword>
<dbReference type="Gene3D" id="1.10.390.40">
    <property type="match status" value="1"/>
</dbReference>
<evidence type="ECO:0000259" key="2">
    <source>
        <dbReference type="Pfam" id="PF00437"/>
    </source>
</evidence>
<keyword evidence="3" id="KW-0969">Cilium</keyword>
<dbReference type="Gene3D" id="3.30.450.370">
    <property type="match status" value="1"/>
</dbReference>
<name>A0A7C2BM91_9CREN</name>
<dbReference type="Pfam" id="PF00437">
    <property type="entry name" value="T2SSE"/>
    <property type="match status" value="1"/>
</dbReference>
<feature type="domain" description="Bacterial type II secretion system protein E" evidence="2">
    <location>
        <begin position="176"/>
        <end position="423"/>
    </location>
</feature>
<evidence type="ECO:0000313" key="3">
    <source>
        <dbReference type="EMBL" id="HEF88028.1"/>
    </source>
</evidence>
<accession>A0A7C2BM91</accession>
<dbReference type="GO" id="GO:0016887">
    <property type="term" value="F:ATP hydrolysis activity"/>
    <property type="evidence" value="ECO:0007669"/>
    <property type="project" value="InterPro"/>
</dbReference>
<dbReference type="InterPro" id="IPR050921">
    <property type="entry name" value="T4SS_GSP_E_ATPase"/>
</dbReference>
<comment type="similarity">
    <text evidence="1">Belongs to the GSP E family.</text>
</comment>
<gene>
    <name evidence="3" type="ORF">ENP55_07175</name>
</gene>
<dbReference type="AlphaFoldDB" id="A0A7C2BM91"/>
<dbReference type="FunFam" id="3.30.450.370:FF:000001">
    <property type="entry name" value="Secretion system protein E"/>
    <property type="match status" value="1"/>
</dbReference>
<comment type="caution">
    <text evidence="3">The sequence shown here is derived from an EMBL/GenBank/DDBJ whole genome shotgun (WGS) entry which is preliminary data.</text>
</comment>
<reference evidence="3" key="1">
    <citation type="journal article" date="2020" name="mSystems">
        <title>Genome- and Community-Level Interaction Insights into Carbon Utilization and Element Cycling Functions of Hydrothermarchaeota in Hydrothermal Sediment.</title>
        <authorList>
            <person name="Zhou Z."/>
            <person name="Liu Y."/>
            <person name="Xu W."/>
            <person name="Pan J."/>
            <person name="Luo Z.H."/>
            <person name="Li M."/>
        </authorList>
    </citation>
    <scope>NUCLEOTIDE SEQUENCE [LARGE SCALE GENOMIC DNA]</scope>
    <source>
        <strain evidence="3">SpSt-23</strain>
    </source>
</reference>
<dbReference type="CDD" id="cd01130">
    <property type="entry name" value="VirB11-like_ATPase"/>
    <property type="match status" value="1"/>
</dbReference>
<keyword evidence="3" id="KW-0966">Cell projection</keyword>
<protein>
    <submittedName>
        <fullName evidence="3">Flagellar protein FlaI</fullName>
    </submittedName>
</protein>
<dbReference type="InterPro" id="IPR027417">
    <property type="entry name" value="P-loop_NTPase"/>
</dbReference>
<dbReference type="Gene3D" id="3.40.50.300">
    <property type="entry name" value="P-loop containing nucleotide triphosphate hydrolases"/>
    <property type="match status" value="1"/>
</dbReference>
<dbReference type="PANTHER" id="PTHR30486:SF14">
    <property type="entry name" value="FLAGELLA ACCESSORY PROTEIN I"/>
    <property type="match status" value="1"/>
</dbReference>
<dbReference type="SUPFAM" id="SSF52540">
    <property type="entry name" value="P-loop containing nucleoside triphosphate hydrolases"/>
    <property type="match status" value="1"/>
</dbReference>
<dbReference type="PANTHER" id="PTHR30486">
    <property type="entry name" value="TWITCHING MOTILITY PROTEIN PILT"/>
    <property type="match status" value="1"/>
</dbReference>
<proteinExistence type="inferred from homology"/>
<organism evidence="3">
    <name type="scientific">Thermosphaera aggregans</name>
    <dbReference type="NCBI Taxonomy" id="54254"/>
    <lineage>
        <taxon>Archaea</taxon>
        <taxon>Thermoproteota</taxon>
        <taxon>Thermoprotei</taxon>
        <taxon>Desulfurococcales</taxon>
        <taxon>Desulfurococcaceae</taxon>
        <taxon>Thermosphaera</taxon>
    </lineage>
</organism>